<dbReference type="AlphaFoldDB" id="A0A388LDN5"/>
<dbReference type="InterPro" id="IPR007320">
    <property type="entry name" value="PDCD2_C"/>
</dbReference>
<dbReference type="Proteomes" id="UP000265515">
    <property type="component" value="Unassembled WGS sequence"/>
</dbReference>
<feature type="region of interest" description="Disordered" evidence="1">
    <location>
        <begin position="174"/>
        <end position="197"/>
    </location>
</feature>
<proteinExistence type="predicted"/>
<dbReference type="GO" id="GO:0005737">
    <property type="term" value="C:cytoplasm"/>
    <property type="evidence" value="ECO:0007669"/>
    <property type="project" value="InterPro"/>
</dbReference>
<evidence type="ECO:0000313" key="3">
    <source>
        <dbReference type="EMBL" id="GBG80322.1"/>
    </source>
</evidence>
<comment type="caution">
    <text evidence="3">The sequence shown here is derived from an EMBL/GenBank/DDBJ whole genome shotgun (WGS) entry which is preliminary data.</text>
</comment>
<organism evidence="3 4">
    <name type="scientific">Chara braunii</name>
    <name type="common">Braun's stonewort</name>
    <dbReference type="NCBI Taxonomy" id="69332"/>
    <lineage>
        <taxon>Eukaryota</taxon>
        <taxon>Viridiplantae</taxon>
        <taxon>Streptophyta</taxon>
        <taxon>Charophyceae</taxon>
        <taxon>Charales</taxon>
        <taxon>Characeae</taxon>
        <taxon>Chara</taxon>
    </lineage>
</organism>
<name>A0A388LDN5_CHABU</name>
<gene>
    <name evidence="3" type="ORF">CBR_g30690</name>
</gene>
<dbReference type="Gramene" id="GBG80322">
    <property type="protein sequence ID" value="GBG80322"/>
    <property type="gene ID" value="CBR_g30690"/>
</dbReference>
<sequence>MMAIQQLGPVLLGLPGAWSEDPLEECDRYTTKVGGVAGWPEGFKPQQELLCCRVCGHELALVVQAYAPLPHGSNLRSAERTLYLYGCLQKGCGSKPLCWRVLRVQRLDDEGAAVRAAATQGLLDECTGHRTQMMTTPENGTANCRQAEVGGNAEAGELQPNDNQLVDAPGVTTNQIGESSQGGGDNDNLWEETSSCSDPVPVIPESIEDFFGTSGGAEDWVVDVGPWDFGAKVVQEGSKAFDLDELSAAIEAAGKSAATAKEGSGKKSKKKKQQEALQSTTRGPAPIRRPAECGDVLPCFYVYSEDEPSVSGRPEKGVGTGGTACTSTMSCEPADKGSTAENAGVQEEAWGAEDYEYDKALSVGRDFLKFKKRLDRAPEQCLRYQRNGHLIWPSSQLPTQIADCETCGEPRVFEMQLMPPLLYFLQEAVRTVDHQYPESIADFDWLTVAVFTCSQSCAQRSGQDVRGLGLPEWGVFEEACAVFREA</sequence>
<dbReference type="Pfam" id="PF04194">
    <property type="entry name" value="PDCD2_C"/>
    <property type="match status" value="1"/>
</dbReference>
<dbReference type="PANTHER" id="PTHR47762">
    <property type="entry name" value="OSJNBB0079B02.4 PROTEIN"/>
    <property type="match status" value="1"/>
</dbReference>
<evidence type="ECO:0000256" key="1">
    <source>
        <dbReference type="SAM" id="MobiDB-lite"/>
    </source>
</evidence>
<dbReference type="PANTHER" id="PTHR47762:SF2">
    <property type="entry name" value="OS04G0640800 PROTEIN"/>
    <property type="match status" value="1"/>
</dbReference>
<keyword evidence="4" id="KW-1185">Reference proteome</keyword>
<dbReference type="STRING" id="69332.A0A388LDN5"/>
<feature type="domain" description="Programmed cell death protein 2 C-terminal" evidence="2">
    <location>
        <begin position="366"/>
        <end position="464"/>
    </location>
</feature>
<dbReference type="OrthoDB" id="366284at2759"/>
<reference evidence="3 4" key="1">
    <citation type="journal article" date="2018" name="Cell">
        <title>The Chara Genome: Secondary Complexity and Implications for Plant Terrestrialization.</title>
        <authorList>
            <person name="Nishiyama T."/>
            <person name="Sakayama H."/>
            <person name="Vries J.D."/>
            <person name="Buschmann H."/>
            <person name="Saint-Marcoux D."/>
            <person name="Ullrich K.K."/>
            <person name="Haas F.B."/>
            <person name="Vanderstraeten L."/>
            <person name="Becker D."/>
            <person name="Lang D."/>
            <person name="Vosolsobe S."/>
            <person name="Rombauts S."/>
            <person name="Wilhelmsson P.K.I."/>
            <person name="Janitza P."/>
            <person name="Kern R."/>
            <person name="Heyl A."/>
            <person name="Rumpler F."/>
            <person name="Villalobos L.I.A.C."/>
            <person name="Clay J.M."/>
            <person name="Skokan R."/>
            <person name="Toyoda A."/>
            <person name="Suzuki Y."/>
            <person name="Kagoshima H."/>
            <person name="Schijlen E."/>
            <person name="Tajeshwar N."/>
            <person name="Catarino B."/>
            <person name="Hetherington A.J."/>
            <person name="Saltykova A."/>
            <person name="Bonnot C."/>
            <person name="Breuninger H."/>
            <person name="Symeonidi A."/>
            <person name="Radhakrishnan G.V."/>
            <person name="Van Nieuwerburgh F."/>
            <person name="Deforce D."/>
            <person name="Chang C."/>
            <person name="Karol K.G."/>
            <person name="Hedrich R."/>
            <person name="Ulvskov P."/>
            <person name="Glockner G."/>
            <person name="Delwiche C.F."/>
            <person name="Petrasek J."/>
            <person name="Van de Peer Y."/>
            <person name="Friml J."/>
            <person name="Beilby M."/>
            <person name="Dolan L."/>
            <person name="Kohara Y."/>
            <person name="Sugano S."/>
            <person name="Fujiyama A."/>
            <person name="Delaux P.-M."/>
            <person name="Quint M."/>
            <person name="TheiBen G."/>
            <person name="Hagemann M."/>
            <person name="Harholt J."/>
            <person name="Dunand C."/>
            <person name="Zachgo S."/>
            <person name="Langdale J."/>
            <person name="Maumus F."/>
            <person name="Straeten D.V.D."/>
            <person name="Gould S.B."/>
            <person name="Rensing S.A."/>
        </authorList>
    </citation>
    <scope>NUCLEOTIDE SEQUENCE [LARGE SCALE GENOMIC DNA]</scope>
    <source>
        <strain evidence="3 4">S276</strain>
    </source>
</reference>
<evidence type="ECO:0000313" key="4">
    <source>
        <dbReference type="Proteomes" id="UP000265515"/>
    </source>
</evidence>
<feature type="region of interest" description="Disordered" evidence="1">
    <location>
        <begin position="257"/>
        <end position="290"/>
    </location>
</feature>
<dbReference type="EMBL" id="BFEA01000343">
    <property type="protein sequence ID" value="GBG80322.1"/>
    <property type="molecule type" value="Genomic_DNA"/>
</dbReference>
<dbReference type="OMA" id="MPGPWAD"/>
<evidence type="ECO:0000259" key="2">
    <source>
        <dbReference type="Pfam" id="PF04194"/>
    </source>
</evidence>
<accession>A0A388LDN5</accession>
<protein>
    <recommendedName>
        <fullName evidence="2">Programmed cell death protein 2 C-terminal domain-containing protein</fullName>
    </recommendedName>
</protein>